<evidence type="ECO:0000313" key="3">
    <source>
        <dbReference type="Proteomes" id="UP001067235"/>
    </source>
</evidence>
<dbReference type="PANTHER" id="PTHR43162:SF1">
    <property type="entry name" value="PRESTALK A DIFFERENTIATION PROTEIN A"/>
    <property type="match status" value="1"/>
</dbReference>
<dbReference type="RefSeq" id="WP_301572917.1">
    <property type="nucleotide sequence ID" value="NZ_JAPWIE010000005.1"/>
</dbReference>
<dbReference type="EMBL" id="JAPWIE010000005">
    <property type="protein sequence ID" value="MCZ4552146.1"/>
    <property type="molecule type" value="Genomic_DNA"/>
</dbReference>
<sequence length="284" mass="30685">MRVLVLGATGKTGRQVVRALNSVDGVDVRAVSRSGGPIDDGTLVRFDWDDRTSWAPVVDGVDAVYLVDSQQSDAAQSMSEFSAVAQRAGVGHVVLLSSRDAVVSHRPGDAAVVSAVQSSGMTWTVLRPTWFMQVFSEWDLFRDGIIERHLVGTSGDGLEPFIDTRDIGDVAAAALLDAERHAGKDYQLSGPDLLTFAEAARKIGKAAGEDVDFEQMADDDFVTYLAQRRGVAGPLAQDLAQVFGWIREGRNAHVSDGVREVLGRAPRTFDDFVGEIAAQGIWRR</sequence>
<dbReference type="InterPro" id="IPR008030">
    <property type="entry name" value="NmrA-like"/>
</dbReference>
<evidence type="ECO:0000259" key="1">
    <source>
        <dbReference type="Pfam" id="PF05368"/>
    </source>
</evidence>
<reference evidence="2" key="1">
    <citation type="submission" date="2022-12" db="EMBL/GenBank/DDBJ databases">
        <authorList>
            <person name="Krivoruchko A.V."/>
            <person name="Elkin A."/>
        </authorList>
    </citation>
    <scope>NUCLEOTIDE SEQUENCE</scope>
    <source>
        <strain evidence="2">IEGM 1388</strain>
    </source>
</reference>
<dbReference type="InterPro" id="IPR036291">
    <property type="entry name" value="NAD(P)-bd_dom_sf"/>
</dbReference>
<dbReference type="Gene3D" id="3.40.50.720">
    <property type="entry name" value="NAD(P)-binding Rossmann-like Domain"/>
    <property type="match status" value="1"/>
</dbReference>
<dbReference type="PANTHER" id="PTHR43162">
    <property type="match status" value="1"/>
</dbReference>
<dbReference type="Pfam" id="PF05368">
    <property type="entry name" value="NmrA"/>
    <property type="match status" value="1"/>
</dbReference>
<feature type="domain" description="NmrA-like" evidence="1">
    <location>
        <begin position="2"/>
        <end position="257"/>
    </location>
</feature>
<dbReference type="InterPro" id="IPR051604">
    <property type="entry name" value="Ergot_Alk_Oxidoreductase"/>
</dbReference>
<organism evidence="2 3">
    <name type="scientific">Gordonia rubripertincta</name>
    <name type="common">Rhodococcus corallinus</name>
    <dbReference type="NCBI Taxonomy" id="36822"/>
    <lineage>
        <taxon>Bacteria</taxon>
        <taxon>Bacillati</taxon>
        <taxon>Actinomycetota</taxon>
        <taxon>Actinomycetes</taxon>
        <taxon>Mycobacteriales</taxon>
        <taxon>Gordoniaceae</taxon>
        <taxon>Gordonia</taxon>
    </lineage>
</organism>
<proteinExistence type="predicted"/>
<dbReference type="SUPFAM" id="SSF51735">
    <property type="entry name" value="NAD(P)-binding Rossmann-fold domains"/>
    <property type="match status" value="1"/>
</dbReference>
<accession>A0ABT4N1I6</accession>
<gene>
    <name evidence="2" type="ORF">O4213_19290</name>
</gene>
<dbReference type="Gene3D" id="3.90.25.10">
    <property type="entry name" value="UDP-galactose 4-epimerase, domain 1"/>
    <property type="match status" value="1"/>
</dbReference>
<dbReference type="Proteomes" id="UP001067235">
    <property type="component" value="Unassembled WGS sequence"/>
</dbReference>
<name>A0ABT4N1I6_GORRU</name>
<keyword evidence="3" id="KW-1185">Reference proteome</keyword>
<comment type="caution">
    <text evidence="2">The sequence shown here is derived from an EMBL/GenBank/DDBJ whole genome shotgun (WGS) entry which is preliminary data.</text>
</comment>
<protein>
    <submittedName>
        <fullName evidence="2">NmrA family NAD(P)-binding protein</fullName>
    </submittedName>
</protein>
<evidence type="ECO:0000313" key="2">
    <source>
        <dbReference type="EMBL" id="MCZ4552146.1"/>
    </source>
</evidence>